<organism evidence="1 2">
    <name type="scientific">Spirodela intermedia</name>
    <name type="common">Intermediate duckweed</name>
    <dbReference type="NCBI Taxonomy" id="51605"/>
    <lineage>
        <taxon>Eukaryota</taxon>
        <taxon>Viridiplantae</taxon>
        <taxon>Streptophyta</taxon>
        <taxon>Embryophyta</taxon>
        <taxon>Tracheophyta</taxon>
        <taxon>Spermatophyta</taxon>
        <taxon>Magnoliopsida</taxon>
        <taxon>Liliopsida</taxon>
        <taxon>Araceae</taxon>
        <taxon>Lemnoideae</taxon>
        <taxon>Spirodela</taxon>
    </lineage>
</organism>
<gene>
    <name evidence="1" type="ORF">SI8410_05006800</name>
</gene>
<dbReference type="EMBL" id="LR746268">
    <property type="protein sequence ID" value="CAA7396137.1"/>
    <property type="molecule type" value="Genomic_DNA"/>
</dbReference>
<evidence type="ECO:0000313" key="2">
    <source>
        <dbReference type="Proteomes" id="UP000663760"/>
    </source>
</evidence>
<protein>
    <submittedName>
        <fullName evidence="1">Uncharacterized protein</fullName>
    </submittedName>
</protein>
<dbReference type="AlphaFoldDB" id="A0A7I8KEC9"/>
<accession>A0A7I8KEC9</accession>
<reference evidence="1" key="1">
    <citation type="submission" date="2020-02" db="EMBL/GenBank/DDBJ databases">
        <authorList>
            <person name="Scholz U."/>
            <person name="Mascher M."/>
            <person name="Fiebig A."/>
        </authorList>
    </citation>
    <scope>NUCLEOTIDE SEQUENCE</scope>
</reference>
<sequence length="52" mass="5931">MKNSTWGAYKEEVNGRRGSSSMGGGFQTIKKTFPVKCSIILFIKYKKEEIKK</sequence>
<name>A0A7I8KEC9_SPIIN</name>
<proteinExistence type="predicted"/>
<dbReference type="Proteomes" id="UP000663760">
    <property type="component" value="Chromosome 5"/>
</dbReference>
<keyword evidence="2" id="KW-1185">Reference proteome</keyword>
<evidence type="ECO:0000313" key="1">
    <source>
        <dbReference type="EMBL" id="CAA7396137.1"/>
    </source>
</evidence>